<organism evidence="2 3">
    <name type="scientific">Daphnia pulex</name>
    <name type="common">Water flea</name>
    <dbReference type="NCBI Taxonomy" id="6669"/>
    <lineage>
        <taxon>Eukaryota</taxon>
        <taxon>Metazoa</taxon>
        <taxon>Ecdysozoa</taxon>
        <taxon>Arthropoda</taxon>
        <taxon>Crustacea</taxon>
        <taxon>Branchiopoda</taxon>
        <taxon>Diplostraca</taxon>
        <taxon>Cladocera</taxon>
        <taxon>Anomopoda</taxon>
        <taxon>Daphniidae</taxon>
        <taxon>Daphnia</taxon>
    </lineage>
</organism>
<keyword evidence="1" id="KW-0472">Membrane</keyword>
<dbReference type="HOGENOM" id="CLU_869479_0_0_1"/>
<gene>
    <name evidence="2" type="ORF">DAPPUDRAFT_258368</name>
</gene>
<dbReference type="InParanoid" id="E9HF93"/>
<dbReference type="PhylomeDB" id="E9HF93"/>
<evidence type="ECO:0000256" key="1">
    <source>
        <dbReference type="SAM" id="Phobius"/>
    </source>
</evidence>
<dbReference type="OrthoDB" id="6395835at2759"/>
<reference evidence="2 3" key="1">
    <citation type="journal article" date="2011" name="Science">
        <title>The ecoresponsive genome of Daphnia pulex.</title>
        <authorList>
            <person name="Colbourne J.K."/>
            <person name="Pfrender M.E."/>
            <person name="Gilbert D."/>
            <person name="Thomas W.K."/>
            <person name="Tucker A."/>
            <person name="Oakley T.H."/>
            <person name="Tokishita S."/>
            <person name="Aerts A."/>
            <person name="Arnold G.J."/>
            <person name="Basu M.K."/>
            <person name="Bauer D.J."/>
            <person name="Caceres C.E."/>
            <person name="Carmel L."/>
            <person name="Casola C."/>
            <person name="Choi J.H."/>
            <person name="Detter J.C."/>
            <person name="Dong Q."/>
            <person name="Dusheyko S."/>
            <person name="Eads B.D."/>
            <person name="Frohlich T."/>
            <person name="Geiler-Samerotte K.A."/>
            <person name="Gerlach D."/>
            <person name="Hatcher P."/>
            <person name="Jogdeo S."/>
            <person name="Krijgsveld J."/>
            <person name="Kriventseva E.V."/>
            <person name="Kultz D."/>
            <person name="Laforsch C."/>
            <person name="Lindquist E."/>
            <person name="Lopez J."/>
            <person name="Manak J.R."/>
            <person name="Muller J."/>
            <person name="Pangilinan J."/>
            <person name="Patwardhan R.P."/>
            <person name="Pitluck S."/>
            <person name="Pritham E.J."/>
            <person name="Rechtsteiner A."/>
            <person name="Rho M."/>
            <person name="Rogozin I.B."/>
            <person name="Sakarya O."/>
            <person name="Salamov A."/>
            <person name="Schaack S."/>
            <person name="Shapiro H."/>
            <person name="Shiga Y."/>
            <person name="Skalitzky C."/>
            <person name="Smith Z."/>
            <person name="Souvorov A."/>
            <person name="Sung W."/>
            <person name="Tang Z."/>
            <person name="Tsuchiya D."/>
            <person name="Tu H."/>
            <person name="Vos H."/>
            <person name="Wang M."/>
            <person name="Wolf Y.I."/>
            <person name="Yamagata H."/>
            <person name="Yamada T."/>
            <person name="Ye Y."/>
            <person name="Shaw J.R."/>
            <person name="Andrews J."/>
            <person name="Crease T.J."/>
            <person name="Tang H."/>
            <person name="Lucas S.M."/>
            <person name="Robertson H.M."/>
            <person name="Bork P."/>
            <person name="Koonin E.V."/>
            <person name="Zdobnov E.M."/>
            <person name="Grigoriev I.V."/>
            <person name="Lynch M."/>
            <person name="Boore J.L."/>
        </authorList>
    </citation>
    <scope>NUCLEOTIDE SEQUENCE [LARGE SCALE GENOMIC DNA]</scope>
</reference>
<dbReference type="AlphaFoldDB" id="E9HF93"/>
<keyword evidence="1" id="KW-0812">Transmembrane</keyword>
<proteinExistence type="predicted"/>
<protein>
    <submittedName>
        <fullName evidence="2">Uncharacterized protein</fullName>
    </submittedName>
</protein>
<dbReference type="EMBL" id="GL732634">
    <property type="protein sequence ID" value="EFX69599.1"/>
    <property type="molecule type" value="Genomic_DNA"/>
</dbReference>
<keyword evidence="1" id="KW-1133">Transmembrane helix</keyword>
<feature type="transmembrane region" description="Helical" evidence="1">
    <location>
        <begin position="12"/>
        <end position="30"/>
    </location>
</feature>
<dbReference type="Proteomes" id="UP000000305">
    <property type="component" value="Unassembled WGS sequence"/>
</dbReference>
<keyword evidence="3" id="KW-1185">Reference proteome</keyword>
<accession>E9HF93</accession>
<dbReference type="KEGG" id="dpx:DAPPUDRAFT_258368"/>
<name>E9HF93_DAPPU</name>
<sequence>MATDCLRLFFPIMLLPIIFSLIAFTNAFMVKICDCTKPTGIGLLTFSDGTCEPATKVGKTRLNYKVMTDRKAAYNFPGFICFRWRNTKHITENFLGQIIVVPERIAIDTSLIQCDIMRQSLRCGDDPMTKLTTNGLILKNLRQLATGFEHIAHEDESDIINTPLGKANISERVISHNHMTLFWIDTYAKPKNIVLRELEKGVGSWYESSTKDTWILQDNDKQLDFHYLTDSAVRHENELIRVIQSVQCEQRRIKHEQAMSIAQYNGWLAASQLGLRECIKLAAAGNTVSAIQCTPLTYRPFTSSSTSLTLDRRLPFVLKF</sequence>
<evidence type="ECO:0000313" key="2">
    <source>
        <dbReference type="EMBL" id="EFX69599.1"/>
    </source>
</evidence>
<evidence type="ECO:0000313" key="3">
    <source>
        <dbReference type="Proteomes" id="UP000000305"/>
    </source>
</evidence>